<reference evidence="3" key="1">
    <citation type="submission" date="2017-09" db="EMBL/GenBank/DDBJ databases">
        <title>Polyketide synthases of a Diaporthe helianthi virulent isolate.</title>
        <authorList>
            <person name="Baroncelli R."/>
        </authorList>
    </citation>
    <scope>NUCLEOTIDE SEQUENCE [LARGE SCALE GENOMIC DNA]</scope>
    <source>
        <strain evidence="3">7/96</strain>
    </source>
</reference>
<keyword evidence="1" id="KW-0560">Oxidoreductase</keyword>
<dbReference type="AlphaFoldDB" id="A0A2P5HII0"/>
<evidence type="ECO:0000313" key="3">
    <source>
        <dbReference type="EMBL" id="POS70044.1"/>
    </source>
</evidence>
<comment type="caution">
    <text evidence="3">The sequence shown here is derived from an EMBL/GenBank/DDBJ whole genome shotgun (WGS) entry which is preliminary data.</text>
</comment>
<dbReference type="InterPro" id="IPR023210">
    <property type="entry name" value="NADP_OxRdtase_dom"/>
</dbReference>
<dbReference type="InParanoid" id="A0A2P5HII0"/>
<proteinExistence type="predicted"/>
<dbReference type="SUPFAM" id="SSF51430">
    <property type="entry name" value="NAD(P)-linked oxidoreductase"/>
    <property type="match status" value="1"/>
</dbReference>
<dbReference type="Proteomes" id="UP000094444">
    <property type="component" value="Unassembled WGS sequence"/>
</dbReference>
<sequence length="365" mass="40537">MDTKSFTKRPLGRDGPMVSRIGFGTMGIGYPCSRTTNPIPDPERLALLDHAYEMGCTFWDSSDFYGDSEVIIGKWLALNPEKRNDVFIATKFGGVRLPEGYGFRGDAEYVPIACHQSLERLGVETIDLWYPHRLDGSTPVEHIVAEMVKLKDQGKIRHIGLSEVSSATLRRAHAVHPISCVQMEYSAFSTEIESPDHQLLATCRELGVAVVAYSPLSRGLLGGGLQGPDDFEAGDIRRFYPRYSRENFPKNMELVKAFQEVSAEKGVTVGQVALAWLLAQGDDIFPIPGTITPKFLKENFEAICLQLTPDESQRLRDLVYTASVFGERYPADHSGGLFADTPLLKEWDGKKRDVTVLGKVIPPQD</sequence>
<feature type="domain" description="NADP-dependent oxidoreductase" evidence="2">
    <location>
        <begin position="20"/>
        <end position="317"/>
    </location>
</feature>
<evidence type="ECO:0000256" key="1">
    <source>
        <dbReference type="ARBA" id="ARBA00023002"/>
    </source>
</evidence>
<protein>
    <submittedName>
        <fullName evidence="3">Aldo-keto reductase yakc</fullName>
    </submittedName>
</protein>
<name>A0A2P5HII0_DIAHE</name>
<dbReference type="OrthoDB" id="37537at2759"/>
<dbReference type="PANTHER" id="PTHR43625">
    <property type="entry name" value="AFLATOXIN B1 ALDEHYDE REDUCTASE"/>
    <property type="match status" value="1"/>
</dbReference>
<accession>A0A2P5HII0</accession>
<dbReference type="Gene3D" id="3.20.20.100">
    <property type="entry name" value="NADP-dependent oxidoreductase domain"/>
    <property type="match status" value="1"/>
</dbReference>
<keyword evidence="4" id="KW-1185">Reference proteome</keyword>
<evidence type="ECO:0000259" key="2">
    <source>
        <dbReference type="Pfam" id="PF00248"/>
    </source>
</evidence>
<dbReference type="Pfam" id="PF00248">
    <property type="entry name" value="Aldo_ket_red"/>
    <property type="match status" value="1"/>
</dbReference>
<dbReference type="GO" id="GO:0005737">
    <property type="term" value="C:cytoplasm"/>
    <property type="evidence" value="ECO:0007669"/>
    <property type="project" value="TreeGrafter"/>
</dbReference>
<dbReference type="GO" id="GO:0016491">
    <property type="term" value="F:oxidoreductase activity"/>
    <property type="evidence" value="ECO:0007669"/>
    <property type="project" value="UniProtKB-KW"/>
</dbReference>
<dbReference type="InterPro" id="IPR036812">
    <property type="entry name" value="NAD(P)_OxRdtase_dom_sf"/>
</dbReference>
<dbReference type="EMBL" id="MAVT02001837">
    <property type="protein sequence ID" value="POS70044.1"/>
    <property type="molecule type" value="Genomic_DNA"/>
</dbReference>
<organism evidence="3 4">
    <name type="scientific">Diaporthe helianthi</name>
    <dbReference type="NCBI Taxonomy" id="158607"/>
    <lineage>
        <taxon>Eukaryota</taxon>
        <taxon>Fungi</taxon>
        <taxon>Dikarya</taxon>
        <taxon>Ascomycota</taxon>
        <taxon>Pezizomycotina</taxon>
        <taxon>Sordariomycetes</taxon>
        <taxon>Sordariomycetidae</taxon>
        <taxon>Diaporthales</taxon>
        <taxon>Diaporthaceae</taxon>
        <taxon>Diaporthe</taxon>
    </lineage>
</organism>
<evidence type="ECO:0000313" key="4">
    <source>
        <dbReference type="Proteomes" id="UP000094444"/>
    </source>
</evidence>
<dbReference type="InterPro" id="IPR050791">
    <property type="entry name" value="Aldo-Keto_reductase"/>
</dbReference>
<gene>
    <name evidence="3" type="ORF">DHEL01_v211562</name>
</gene>
<dbReference type="PANTHER" id="PTHR43625:SF40">
    <property type="entry name" value="ALDO-KETO REDUCTASE YAKC [NADP(+)]"/>
    <property type="match status" value="1"/>
</dbReference>
<dbReference type="STRING" id="158607.A0A2P5HII0"/>